<feature type="compositionally biased region" description="Polar residues" evidence="1">
    <location>
        <begin position="8"/>
        <end position="28"/>
    </location>
</feature>
<feature type="compositionally biased region" description="Basic residues" evidence="1">
    <location>
        <begin position="303"/>
        <end position="317"/>
    </location>
</feature>
<feature type="region of interest" description="Disordered" evidence="1">
    <location>
        <begin position="459"/>
        <end position="486"/>
    </location>
</feature>
<name>A0A0C9WGA2_9AGAM</name>
<feature type="region of interest" description="Disordered" evidence="1">
    <location>
        <begin position="303"/>
        <end position="446"/>
    </location>
</feature>
<evidence type="ECO:0000256" key="2">
    <source>
        <dbReference type="SAM" id="Phobius"/>
    </source>
</evidence>
<evidence type="ECO:0000313" key="4">
    <source>
        <dbReference type="Proteomes" id="UP000053820"/>
    </source>
</evidence>
<reference evidence="3 4" key="1">
    <citation type="submission" date="2014-04" db="EMBL/GenBank/DDBJ databases">
        <title>Evolutionary Origins and Diversification of the Mycorrhizal Mutualists.</title>
        <authorList>
            <consortium name="DOE Joint Genome Institute"/>
            <consortium name="Mycorrhizal Genomics Consortium"/>
            <person name="Kohler A."/>
            <person name="Kuo A."/>
            <person name="Nagy L.G."/>
            <person name="Floudas D."/>
            <person name="Copeland A."/>
            <person name="Barry K.W."/>
            <person name="Cichocki N."/>
            <person name="Veneault-Fourrey C."/>
            <person name="LaButti K."/>
            <person name="Lindquist E.A."/>
            <person name="Lipzen A."/>
            <person name="Lundell T."/>
            <person name="Morin E."/>
            <person name="Murat C."/>
            <person name="Riley R."/>
            <person name="Ohm R."/>
            <person name="Sun H."/>
            <person name="Tunlid A."/>
            <person name="Henrissat B."/>
            <person name="Grigoriev I.V."/>
            <person name="Hibbett D.S."/>
            <person name="Martin F."/>
        </authorList>
    </citation>
    <scope>NUCLEOTIDE SEQUENCE [LARGE SCALE GENOMIC DNA]</scope>
    <source>
        <strain evidence="3 4">MD-312</strain>
    </source>
</reference>
<feature type="region of interest" description="Disordered" evidence="1">
    <location>
        <begin position="542"/>
        <end position="580"/>
    </location>
</feature>
<dbReference type="OrthoDB" id="2756128at2759"/>
<keyword evidence="2" id="KW-0812">Transmembrane</keyword>
<sequence>MAKPKHGQLNNHSNSPSLYTFQPSSLPSTDRHNPHPYLRRTRQQRRRLNGSSSSSPSRTSSPSTLCPSPAVLSALALIAAAPAVVAGSPLPLQTAPPSFLCPFIERDNIELIAETTATIPPHVGIQSSPTPSATTSTSSKPTKRRQVADKYVQGPDNRWRKTDVWTLYGSTCCSSTALPSVDDAQGRPSSSSQIPMPTVTLSPAELDASVLPAGWKDQTTTSSTTESTIILALAISLAVFICVFMVGCIFWRKRKKPINKEDLELKIRYKVRSDDASEDGEREKEVRGKMRIWAKATARWKANVRHSARRRRKRHISSKPSRSPSPTLSDNQEVSLDIPSIVSSRRSLASEEAARPFRSTLSDNDNTPTITEQSPILPNPTTPPRASLPPAYRSPVMQRHPRSHVPSDSNSTRSRPGTLLFEQDSYPSNAEDEPIPYVPPSTGHVATDDKSRLAQIHEMASSPPEAETGGSRSAVQEVSAPEWHEVPDEIDDFDVELGAVPRPGPLPFHDFDLPPSFPPLPSKADVPSGYFDGNPFSYGEDDISALGADVGPSAPPFEASPSAPPISDLDLEPSAPSLEDQDNVFQDWESRTSYTFGVPAREDTDSASATSIRPPMSMSASSTSIASLPAMRGSASGDGILPLYRP</sequence>
<accession>A0A0C9WGA2</accession>
<evidence type="ECO:0000313" key="3">
    <source>
        <dbReference type="EMBL" id="KIJ65072.1"/>
    </source>
</evidence>
<dbReference type="AlphaFoldDB" id="A0A0C9WGA2"/>
<feature type="compositionally biased region" description="Polar residues" evidence="1">
    <location>
        <begin position="359"/>
        <end position="376"/>
    </location>
</feature>
<evidence type="ECO:0000256" key="1">
    <source>
        <dbReference type="SAM" id="MobiDB-lite"/>
    </source>
</evidence>
<feature type="compositionally biased region" description="Polar residues" evidence="1">
    <location>
        <begin position="406"/>
        <end position="415"/>
    </location>
</feature>
<gene>
    <name evidence="3" type="ORF">HYDPIDRAFT_110972</name>
</gene>
<feature type="region of interest" description="Disordered" evidence="1">
    <location>
        <begin position="120"/>
        <end position="151"/>
    </location>
</feature>
<proteinExistence type="predicted"/>
<feature type="region of interest" description="Disordered" evidence="1">
    <location>
        <begin position="594"/>
        <end position="646"/>
    </location>
</feature>
<feature type="compositionally biased region" description="Basic residues" evidence="1">
    <location>
        <begin position="37"/>
        <end position="48"/>
    </location>
</feature>
<feature type="transmembrane region" description="Helical" evidence="2">
    <location>
        <begin position="229"/>
        <end position="251"/>
    </location>
</feature>
<dbReference type="HOGENOM" id="CLU_032937_0_0_1"/>
<feature type="compositionally biased region" description="Pro residues" evidence="1">
    <location>
        <begin position="377"/>
        <end position="387"/>
    </location>
</feature>
<protein>
    <submittedName>
        <fullName evidence="3">Uncharacterized protein</fullName>
    </submittedName>
</protein>
<keyword evidence="2" id="KW-1133">Transmembrane helix</keyword>
<feature type="compositionally biased region" description="Low complexity" evidence="1">
    <location>
        <begin position="51"/>
        <end position="65"/>
    </location>
</feature>
<feature type="region of interest" description="Disordered" evidence="1">
    <location>
        <begin position="1"/>
        <end position="65"/>
    </location>
</feature>
<organism evidence="3 4">
    <name type="scientific">Hydnomerulius pinastri MD-312</name>
    <dbReference type="NCBI Taxonomy" id="994086"/>
    <lineage>
        <taxon>Eukaryota</taxon>
        <taxon>Fungi</taxon>
        <taxon>Dikarya</taxon>
        <taxon>Basidiomycota</taxon>
        <taxon>Agaricomycotina</taxon>
        <taxon>Agaricomycetes</taxon>
        <taxon>Agaricomycetidae</taxon>
        <taxon>Boletales</taxon>
        <taxon>Boletales incertae sedis</taxon>
        <taxon>Leucogyrophana</taxon>
    </lineage>
</organism>
<keyword evidence="4" id="KW-1185">Reference proteome</keyword>
<dbReference type="EMBL" id="KN839844">
    <property type="protein sequence ID" value="KIJ65072.1"/>
    <property type="molecule type" value="Genomic_DNA"/>
</dbReference>
<dbReference type="Proteomes" id="UP000053820">
    <property type="component" value="Unassembled WGS sequence"/>
</dbReference>
<keyword evidence="2" id="KW-0472">Membrane</keyword>
<feature type="compositionally biased region" description="Low complexity" evidence="1">
    <location>
        <begin position="614"/>
        <end position="630"/>
    </location>
</feature>
<feature type="compositionally biased region" description="Low complexity" evidence="1">
    <location>
        <begin position="127"/>
        <end position="140"/>
    </location>
</feature>